<comment type="caution">
    <text evidence="2">The sequence shown here is derived from an EMBL/GenBank/DDBJ whole genome shotgun (WGS) entry which is preliminary data.</text>
</comment>
<keyword evidence="1" id="KW-0175">Coiled coil</keyword>
<evidence type="ECO:0000313" key="3">
    <source>
        <dbReference type="Proteomes" id="UP001311799"/>
    </source>
</evidence>
<protein>
    <submittedName>
        <fullName evidence="2">Uncharacterized protein</fullName>
    </submittedName>
</protein>
<sequence length="411" mass="49094">MLSELNISNSSRILLYLSEIDKSEYLIDYVDFSNNEEFTDEFLFIKEENTLIISSKFKEALLVEIYEFIRKHCPDSKDTDYDSKFGSIRTQTILYRFSIVIPLKEAILWDLLTLLMLIEGISPIIWEKKNFIFNTFKMEYNRNYLRFILYEIKLIRATLNTVCKSGDIWNFLETITYEYFKVCGIIGNEKEPKEECILNFHDEFIQKQLNIHDNNYYCWSFVNWIIFTLIPSIGKLKCDGEFQYSENYLNISTKWVIRLLLTQPFNFGGYNTLVNIIECRIKSYVKNNYKTDELIKIAYSKEIMDLLEKIIEAFKESPRNCIPVILHFRYCLFILISSYIRDKEYEILLENEVNWIKEINLSQVTGKKDVMEIKEHIEFLEKELTRYINNIDNYSNIINKLSTIRNNLIDS</sequence>
<gene>
    <name evidence="2" type="ORF">RS030_4653</name>
</gene>
<feature type="coiled-coil region" evidence="1">
    <location>
        <begin position="370"/>
        <end position="397"/>
    </location>
</feature>
<evidence type="ECO:0000313" key="2">
    <source>
        <dbReference type="EMBL" id="KAK6588436.1"/>
    </source>
</evidence>
<dbReference type="AlphaFoldDB" id="A0AAV9Y164"/>
<reference evidence="2 3" key="1">
    <citation type="submission" date="2023-10" db="EMBL/GenBank/DDBJ databases">
        <title>Comparative genomics analysis reveals potential genetic determinants of host preference in Cryptosporidium xiaoi.</title>
        <authorList>
            <person name="Xiao L."/>
            <person name="Li J."/>
        </authorList>
    </citation>
    <scope>NUCLEOTIDE SEQUENCE [LARGE SCALE GENOMIC DNA]</scope>
    <source>
        <strain evidence="2 3">52996</strain>
    </source>
</reference>
<proteinExistence type="predicted"/>
<evidence type="ECO:0000256" key="1">
    <source>
        <dbReference type="SAM" id="Coils"/>
    </source>
</evidence>
<accession>A0AAV9Y164</accession>
<keyword evidence="3" id="KW-1185">Reference proteome</keyword>
<name>A0AAV9Y164_9CRYT</name>
<organism evidence="2 3">
    <name type="scientific">Cryptosporidium xiaoi</name>
    <dbReference type="NCBI Taxonomy" id="659607"/>
    <lineage>
        <taxon>Eukaryota</taxon>
        <taxon>Sar</taxon>
        <taxon>Alveolata</taxon>
        <taxon>Apicomplexa</taxon>
        <taxon>Conoidasida</taxon>
        <taxon>Coccidia</taxon>
        <taxon>Eucoccidiorida</taxon>
        <taxon>Eimeriorina</taxon>
        <taxon>Cryptosporidiidae</taxon>
        <taxon>Cryptosporidium</taxon>
    </lineage>
</organism>
<dbReference type="EMBL" id="JAWDEY010000032">
    <property type="protein sequence ID" value="KAK6588436.1"/>
    <property type="molecule type" value="Genomic_DNA"/>
</dbReference>
<dbReference type="Proteomes" id="UP001311799">
    <property type="component" value="Unassembled WGS sequence"/>
</dbReference>